<dbReference type="InterPro" id="IPR002347">
    <property type="entry name" value="SDR_fam"/>
</dbReference>
<dbReference type="HOGENOM" id="CLU_010194_9_7_1"/>
<dbReference type="InterPro" id="IPR036291">
    <property type="entry name" value="NAD(P)-bd_dom_sf"/>
</dbReference>
<dbReference type="InterPro" id="IPR051468">
    <property type="entry name" value="Fungal_SecMetab_SDRs"/>
</dbReference>
<accession>A0A0C2XH70</accession>
<evidence type="ECO:0000256" key="1">
    <source>
        <dbReference type="ARBA" id="ARBA00006484"/>
    </source>
</evidence>
<dbReference type="SUPFAM" id="SSF51735">
    <property type="entry name" value="NAD(P)-binding Rossmann-fold domains"/>
    <property type="match status" value="1"/>
</dbReference>
<feature type="non-terminal residue" evidence="2">
    <location>
        <position position="1"/>
    </location>
</feature>
<dbReference type="AlphaFoldDB" id="A0A0C2XH70"/>
<evidence type="ECO:0008006" key="4">
    <source>
        <dbReference type="Google" id="ProtNLM"/>
    </source>
</evidence>
<dbReference type="InParanoid" id="A0A0C2XH70"/>
<evidence type="ECO:0000313" key="2">
    <source>
        <dbReference type="EMBL" id="KIL68293.1"/>
    </source>
</evidence>
<proteinExistence type="inferred from homology"/>
<dbReference type="PANTHER" id="PTHR43544">
    <property type="entry name" value="SHORT-CHAIN DEHYDROGENASE/REDUCTASE"/>
    <property type="match status" value="1"/>
</dbReference>
<evidence type="ECO:0000313" key="3">
    <source>
        <dbReference type="Proteomes" id="UP000054549"/>
    </source>
</evidence>
<dbReference type="OrthoDB" id="5296at2759"/>
<dbReference type="Pfam" id="PF00106">
    <property type="entry name" value="adh_short"/>
    <property type="match status" value="1"/>
</dbReference>
<dbReference type="Proteomes" id="UP000054549">
    <property type="component" value="Unassembled WGS sequence"/>
</dbReference>
<name>A0A0C2XH70_AMAMK</name>
<gene>
    <name evidence="2" type="ORF">M378DRAFT_158823</name>
</gene>
<dbReference type="EMBL" id="KN818229">
    <property type="protein sequence ID" value="KIL68293.1"/>
    <property type="molecule type" value="Genomic_DNA"/>
</dbReference>
<keyword evidence="3" id="KW-1185">Reference proteome</keyword>
<sequence>MFAQPFLLVAPATRGLSLAITRNLLRSTEYPIYATHRSGSSDTIKRRILEPLKHVDPDRLHLLRLDLLSEDSISSAADALATCLRKKYGEAFLHTAFFTGGVLHPEKQPSDIDMEKIMSAFQVNTISHLLCIKHFSQFLPSSKLRGELPGPTKWVHMSARLGSISDNQRGGWFSYRSSKAALNQIVKTFDLYLKMKGKQAICVGMHPGTVKTELSKEFWQSSAVDNLFEPQEAAENVVRVVRNLDEDQRGKIWDWAGKEVPW</sequence>
<dbReference type="Gene3D" id="3.40.50.720">
    <property type="entry name" value="NAD(P)-binding Rossmann-like Domain"/>
    <property type="match status" value="1"/>
</dbReference>
<reference evidence="2 3" key="1">
    <citation type="submission" date="2014-04" db="EMBL/GenBank/DDBJ databases">
        <title>Evolutionary Origins and Diversification of the Mycorrhizal Mutualists.</title>
        <authorList>
            <consortium name="DOE Joint Genome Institute"/>
            <consortium name="Mycorrhizal Genomics Consortium"/>
            <person name="Kohler A."/>
            <person name="Kuo A."/>
            <person name="Nagy L.G."/>
            <person name="Floudas D."/>
            <person name="Copeland A."/>
            <person name="Barry K.W."/>
            <person name="Cichocki N."/>
            <person name="Veneault-Fourrey C."/>
            <person name="LaButti K."/>
            <person name="Lindquist E.A."/>
            <person name="Lipzen A."/>
            <person name="Lundell T."/>
            <person name="Morin E."/>
            <person name="Murat C."/>
            <person name="Riley R."/>
            <person name="Ohm R."/>
            <person name="Sun H."/>
            <person name="Tunlid A."/>
            <person name="Henrissat B."/>
            <person name="Grigoriev I.V."/>
            <person name="Hibbett D.S."/>
            <person name="Martin F."/>
        </authorList>
    </citation>
    <scope>NUCLEOTIDE SEQUENCE [LARGE SCALE GENOMIC DNA]</scope>
    <source>
        <strain evidence="2 3">Koide BX008</strain>
    </source>
</reference>
<organism evidence="2 3">
    <name type="scientific">Amanita muscaria (strain Koide BX008)</name>
    <dbReference type="NCBI Taxonomy" id="946122"/>
    <lineage>
        <taxon>Eukaryota</taxon>
        <taxon>Fungi</taxon>
        <taxon>Dikarya</taxon>
        <taxon>Basidiomycota</taxon>
        <taxon>Agaricomycotina</taxon>
        <taxon>Agaricomycetes</taxon>
        <taxon>Agaricomycetidae</taxon>
        <taxon>Agaricales</taxon>
        <taxon>Pluteineae</taxon>
        <taxon>Amanitaceae</taxon>
        <taxon>Amanita</taxon>
    </lineage>
</organism>
<comment type="similarity">
    <text evidence="1">Belongs to the short-chain dehydrogenases/reductases (SDR) family.</text>
</comment>
<dbReference type="GO" id="GO:0016491">
    <property type="term" value="F:oxidoreductase activity"/>
    <property type="evidence" value="ECO:0007669"/>
    <property type="project" value="TreeGrafter"/>
</dbReference>
<protein>
    <recommendedName>
        <fullName evidence="4">NAD(P)-binding protein</fullName>
    </recommendedName>
</protein>
<dbReference type="PANTHER" id="PTHR43544:SF12">
    <property type="entry name" value="NAD(P)-BINDING ROSSMANN-FOLD SUPERFAMILY PROTEIN"/>
    <property type="match status" value="1"/>
</dbReference>
<dbReference type="GO" id="GO:0005737">
    <property type="term" value="C:cytoplasm"/>
    <property type="evidence" value="ECO:0007669"/>
    <property type="project" value="TreeGrafter"/>
</dbReference>